<evidence type="ECO:0000313" key="3">
    <source>
        <dbReference type="EMBL" id="KAF2684751.1"/>
    </source>
</evidence>
<dbReference type="PROSITE" id="PS00463">
    <property type="entry name" value="ZN2_CY6_FUNGAL_1"/>
    <property type="match status" value="1"/>
</dbReference>
<protein>
    <recommendedName>
        <fullName evidence="2">Zn(2)-C6 fungal-type domain-containing protein</fullName>
    </recommendedName>
</protein>
<dbReference type="SUPFAM" id="SSF57701">
    <property type="entry name" value="Zn2/Cys6 DNA-binding domain"/>
    <property type="match status" value="1"/>
</dbReference>
<keyword evidence="4" id="KW-1185">Reference proteome</keyword>
<feature type="domain" description="Zn(2)-C6 fungal-type" evidence="2">
    <location>
        <begin position="12"/>
        <end position="41"/>
    </location>
</feature>
<dbReference type="GO" id="GO:0000981">
    <property type="term" value="F:DNA-binding transcription factor activity, RNA polymerase II-specific"/>
    <property type="evidence" value="ECO:0007669"/>
    <property type="project" value="InterPro"/>
</dbReference>
<gene>
    <name evidence="3" type="ORF">K458DRAFT_337817</name>
</gene>
<dbReference type="AlphaFoldDB" id="A0A6G1J3G1"/>
<dbReference type="EMBL" id="MU005580">
    <property type="protein sequence ID" value="KAF2684751.1"/>
    <property type="molecule type" value="Genomic_DNA"/>
</dbReference>
<dbReference type="OrthoDB" id="2740448at2759"/>
<organism evidence="3 4">
    <name type="scientific">Lentithecium fluviatile CBS 122367</name>
    <dbReference type="NCBI Taxonomy" id="1168545"/>
    <lineage>
        <taxon>Eukaryota</taxon>
        <taxon>Fungi</taxon>
        <taxon>Dikarya</taxon>
        <taxon>Ascomycota</taxon>
        <taxon>Pezizomycotina</taxon>
        <taxon>Dothideomycetes</taxon>
        <taxon>Pleosporomycetidae</taxon>
        <taxon>Pleosporales</taxon>
        <taxon>Massarineae</taxon>
        <taxon>Lentitheciaceae</taxon>
        <taxon>Lentithecium</taxon>
    </lineage>
</organism>
<accession>A0A6G1J3G1</accession>
<dbReference type="CDD" id="cd12148">
    <property type="entry name" value="fungal_TF_MHR"/>
    <property type="match status" value="1"/>
</dbReference>
<name>A0A6G1J3G1_9PLEO</name>
<reference evidence="3" key="1">
    <citation type="journal article" date="2020" name="Stud. Mycol.">
        <title>101 Dothideomycetes genomes: a test case for predicting lifestyles and emergence of pathogens.</title>
        <authorList>
            <person name="Haridas S."/>
            <person name="Albert R."/>
            <person name="Binder M."/>
            <person name="Bloem J."/>
            <person name="Labutti K."/>
            <person name="Salamov A."/>
            <person name="Andreopoulos B."/>
            <person name="Baker S."/>
            <person name="Barry K."/>
            <person name="Bills G."/>
            <person name="Bluhm B."/>
            <person name="Cannon C."/>
            <person name="Castanera R."/>
            <person name="Culley D."/>
            <person name="Daum C."/>
            <person name="Ezra D."/>
            <person name="Gonzalez J."/>
            <person name="Henrissat B."/>
            <person name="Kuo A."/>
            <person name="Liang C."/>
            <person name="Lipzen A."/>
            <person name="Lutzoni F."/>
            <person name="Magnuson J."/>
            <person name="Mondo S."/>
            <person name="Nolan M."/>
            <person name="Ohm R."/>
            <person name="Pangilinan J."/>
            <person name="Park H.-J."/>
            <person name="Ramirez L."/>
            <person name="Alfaro M."/>
            <person name="Sun H."/>
            <person name="Tritt A."/>
            <person name="Yoshinaga Y."/>
            <person name="Zwiers L.-H."/>
            <person name="Turgeon B."/>
            <person name="Goodwin S."/>
            <person name="Spatafora J."/>
            <person name="Crous P."/>
            <person name="Grigoriev I."/>
        </authorList>
    </citation>
    <scope>NUCLEOTIDE SEQUENCE</scope>
    <source>
        <strain evidence="3">CBS 122367</strain>
    </source>
</reference>
<dbReference type="PANTHER" id="PTHR31668:SF24">
    <property type="entry name" value="TRANSCRIPTION FACTOR, PUTATIVE-RELATED"/>
    <property type="match status" value="1"/>
</dbReference>
<dbReference type="Gene3D" id="4.10.240.10">
    <property type="entry name" value="Zn(2)-C6 fungal-type DNA-binding domain"/>
    <property type="match status" value="1"/>
</dbReference>
<proteinExistence type="predicted"/>
<dbReference type="InterPro" id="IPR036864">
    <property type="entry name" value="Zn2-C6_fun-type_DNA-bd_sf"/>
</dbReference>
<dbReference type="InterPro" id="IPR001138">
    <property type="entry name" value="Zn2Cys6_DnaBD"/>
</dbReference>
<evidence type="ECO:0000256" key="1">
    <source>
        <dbReference type="ARBA" id="ARBA00023242"/>
    </source>
</evidence>
<dbReference type="SMART" id="SM00066">
    <property type="entry name" value="GAL4"/>
    <property type="match status" value="1"/>
</dbReference>
<dbReference type="PROSITE" id="PS50048">
    <property type="entry name" value="ZN2_CY6_FUNGAL_2"/>
    <property type="match status" value="1"/>
</dbReference>
<keyword evidence="1" id="KW-0539">Nucleus</keyword>
<dbReference type="GO" id="GO:0008270">
    <property type="term" value="F:zinc ion binding"/>
    <property type="evidence" value="ECO:0007669"/>
    <property type="project" value="InterPro"/>
</dbReference>
<dbReference type="InterPro" id="IPR050797">
    <property type="entry name" value="Carb_Metab_Trans_Reg"/>
</dbReference>
<sequence>MASPAPKRVSKACDACKLRKVKCNGQERCQQCSHLGLRCVYSVSVKTRSQGKRGRIITEYKNKTSNATAISPSILPAGSESPGQPSPPLGIMQYPVDPLELTSPISVGPQYGQTFFLDLLPDYVEGVYPVQPVIAEQELREYISVMDTDPDVRSFVFAFGACTLNLTRYGDQRTEEVQRTIESLMDYSITSMKPPYKSFHSSVMRVMQSIFIHNCLMSIQASDAAFHYMRDAITAVQLLRVDNPEIMAPLPPPERSRRQRMYWQAFIHERFVAILDYRRAILPPLESMPEDDPTIPIQVHEGFSQIIKLFKLLDQDFLKNWLDSQGGNVTSSWIEAKSRELEGDEEANAEELARLSTMQRADLAITREWLRTLVWRLAMSQTLLSSRSSKECLSLLFPVRLSQNLRHQVSQMSRHDIEVHGSSMTQKLFEITDTIADVLIHVPAGTLEETAYRIEDYLFILDFVLLFPTLDQTRRGILLEKLERLQSMFPEVCSATSSPNMPLEMQSPSTAGTDPWCQVAHSKIGGEASTSVSAEALALVGLAQAPYPEQERSQRRDNRQAKWNHISRRLSMATFTVPGELAYNT</sequence>
<evidence type="ECO:0000313" key="4">
    <source>
        <dbReference type="Proteomes" id="UP000799291"/>
    </source>
</evidence>
<dbReference type="CDD" id="cd00067">
    <property type="entry name" value="GAL4"/>
    <property type="match status" value="1"/>
</dbReference>
<evidence type="ECO:0000259" key="2">
    <source>
        <dbReference type="PROSITE" id="PS50048"/>
    </source>
</evidence>
<dbReference type="Proteomes" id="UP000799291">
    <property type="component" value="Unassembled WGS sequence"/>
</dbReference>
<dbReference type="PANTHER" id="PTHR31668">
    <property type="entry name" value="GLUCOSE TRANSPORT TRANSCRIPTION REGULATOR RGT1-RELATED-RELATED"/>
    <property type="match status" value="1"/>
</dbReference>
<dbReference type="Pfam" id="PF00172">
    <property type="entry name" value="Zn_clus"/>
    <property type="match status" value="1"/>
</dbReference>